<dbReference type="Gene3D" id="3.90.226.10">
    <property type="entry name" value="2-enoyl-CoA Hydratase, Chain A, domain 1"/>
    <property type="match status" value="1"/>
</dbReference>
<proteinExistence type="inferred from homology"/>
<dbReference type="AlphaFoldDB" id="A0A934X245"/>
<evidence type="ECO:0000256" key="2">
    <source>
        <dbReference type="RuleBase" id="RU003707"/>
    </source>
</evidence>
<dbReference type="EMBL" id="JADIXZ010000001">
    <property type="protein sequence ID" value="MBK6299606.1"/>
    <property type="molecule type" value="Genomic_DNA"/>
</dbReference>
<evidence type="ECO:0000256" key="1">
    <source>
        <dbReference type="ARBA" id="ARBA00005254"/>
    </source>
</evidence>
<dbReference type="Proteomes" id="UP000726105">
    <property type="component" value="Unassembled WGS sequence"/>
</dbReference>
<organism evidence="3 5">
    <name type="scientific">Candidatus Phosphoribacter hodrii</name>
    <dbReference type="NCBI Taxonomy" id="2953743"/>
    <lineage>
        <taxon>Bacteria</taxon>
        <taxon>Bacillati</taxon>
        <taxon>Actinomycetota</taxon>
        <taxon>Actinomycetes</taxon>
        <taxon>Micrococcales</taxon>
        <taxon>Dermatophilaceae</taxon>
        <taxon>Candidatus Phosphoribacter</taxon>
    </lineage>
</organism>
<dbReference type="PANTHER" id="PTHR43459">
    <property type="entry name" value="ENOYL-COA HYDRATASE"/>
    <property type="match status" value="1"/>
</dbReference>
<dbReference type="CDD" id="cd06558">
    <property type="entry name" value="crotonase-like"/>
    <property type="match status" value="1"/>
</dbReference>
<comment type="caution">
    <text evidence="3">The sequence shown here is derived from an EMBL/GenBank/DDBJ whole genome shotgun (WGS) entry which is preliminary data.</text>
</comment>
<name>A0A934X245_9MICO</name>
<dbReference type="InterPro" id="IPR014748">
    <property type="entry name" value="Enoyl-CoA_hydra_C"/>
</dbReference>
<evidence type="ECO:0000313" key="6">
    <source>
        <dbReference type="Proteomes" id="UP000726105"/>
    </source>
</evidence>
<comment type="similarity">
    <text evidence="1 2">Belongs to the enoyl-CoA hydratase/isomerase family.</text>
</comment>
<dbReference type="Proteomes" id="UP000718281">
    <property type="component" value="Unassembled WGS sequence"/>
</dbReference>
<dbReference type="Pfam" id="PF00378">
    <property type="entry name" value="ECH_1"/>
    <property type="match status" value="1"/>
</dbReference>
<dbReference type="PANTHER" id="PTHR43459:SF1">
    <property type="entry name" value="EG:BACN32G11.4 PROTEIN"/>
    <property type="match status" value="1"/>
</dbReference>
<evidence type="ECO:0000313" key="3">
    <source>
        <dbReference type="EMBL" id="MBK6299606.1"/>
    </source>
</evidence>
<dbReference type="EMBL" id="JADJIB010000004">
    <property type="protein sequence ID" value="MBK7273775.1"/>
    <property type="molecule type" value="Genomic_DNA"/>
</dbReference>
<dbReference type="InterPro" id="IPR018376">
    <property type="entry name" value="Enoyl-CoA_hyd/isom_CS"/>
</dbReference>
<protein>
    <submittedName>
        <fullName evidence="3">Enoyl-CoA hydratase/isomerase family protein</fullName>
    </submittedName>
</protein>
<dbReference type="GO" id="GO:0003824">
    <property type="term" value="F:catalytic activity"/>
    <property type="evidence" value="ECO:0007669"/>
    <property type="project" value="InterPro"/>
</dbReference>
<evidence type="ECO:0000313" key="5">
    <source>
        <dbReference type="Proteomes" id="UP000718281"/>
    </source>
</evidence>
<dbReference type="Gene3D" id="1.10.12.10">
    <property type="entry name" value="Lyase 2-enoyl-coa Hydratase, Chain A, domain 2"/>
    <property type="match status" value="1"/>
</dbReference>
<dbReference type="InterPro" id="IPR001753">
    <property type="entry name" value="Enoyl-CoA_hydra/iso"/>
</dbReference>
<dbReference type="SUPFAM" id="SSF52096">
    <property type="entry name" value="ClpP/crotonase"/>
    <property type="match status" value="1"/>
</dbReference>
<gene>
    <name evidence="3" type="ORF">IPF40_00655</name>
    <name evidence="4" type="ORF">IPI13_11625</name>
</gene>
<dbReference type="InterPro" id="IPR029045">
    <property type="entry name" value="ClpP/crotonase-like_dom_sf"/>
</dbReference>
<accession>A0A934X245</accession>
<reference evidence="5 6" key="1">
    <citation type="submission" date="2020-10" db="EMBL/GenBank/DDBJ databases">
        <title>Connecting structure to function with the recovery of over 1000 high-quality activated sludge metagenome-assembled genomes encoding full-length rRNA genes using long-read sequencing.</title>
        <authorList>
            <person name="Singleton C.M."/>
            <person name="Petriglieri F."/>
            <person name="Kristensen J.M."/>
            <person name="Kirkegaard R.H."/>
            <person name="Michaelsen T.Y."/>
            <person name="Andersen M.H."/>
            <person name="Karst S.M."/>
            <person name="Dueholm M.S."/>
            <person name="Nielsen P.H."/>
            <person name="Albertsen M."/>
        </authorList>
    </citation>
    <scope>NUCLEOTIDE SEQUENCE [LARGE SCALE GENOMIC DNA]</scope>
    <source>
        <strain evidence="3">AalE_18-Q3-R2-46_BAT3C.188</strain>
        <strain evidence="4">Ega_18-Q3-R5-49_MAXAC.001</strain>
    </source>
</reference>
<sequence>MTDDRAAQTAPVLLHVEGGVATVTLNRPEAMNSLDLATKDLLVPTIRQVADDPAVRVVVITGSGRAFCVGQDLKEHIAGLMAGDEGLGVTVVKHYNPIAEMLATMNKPVIAALNGVAAGAGASIAMAADFRIMVEGGGMNLAFAGIALSCDTGSSFWLPRLVGVAKAKELLLLPRTLSAQECLDLGLVTSVVPADAFAGEVATLAGKLAAGPTLAYGAMRQAIAFSAAHSLTESLAFESDLMNSTGQTADHRVAVDAFLAKQKPVFEGR</sequence>
<dbReference type="PROSITE" id="PS00166">
    <property type="entry name" value="ENOYL_COA_HYDRATASE"/>
    <property type="match status" value="1"/>
</dbReference>
<evidence type="ECO:0000313" key="4">
    <source>
        <dbReference type="EMBL" id="MBK7273775.1"/>
    </source>
</evidence>